<evidence type="ECO:0000313" key="1">
    <source>
        <dbReference type="EMBL" id="EPC48752.1"/>
    </source>
</evidence>
<evidence type="ECO:0000313" key="2">
    <source>
        <dbReference type="Proteomes" id="UP000014316"/>
    </source>
</evidence>
<dbReference type="EMBL" id="ANJW01000972">
    <property type="protein sequence ID" value="EPC48752.1"/>
    <property type="molecule type" value="Genomic_DNA"/>
</dbReference>
<gene>
    <name evidence="1" type="ORF">Lpp123_16530</name>
</gene>
<keyword evidence="1" id="KW-0808">Transferase</keyword>
<feature type="non-terminal residue" evidence="1">
    <location>
        <position position="1"/>
    </location>
</feature>
<organism evidence="1 2">
    <name type="scientific">Lacticaseibacillus paracasei subsp. paracasei Lpp123</name>
    <dbReference type="NCBI Taxonomy" id="1256201"/>
    <lineage>
        <taxon>Bacteria</taxon>
        <taxon>Bacillati</taxon>
        <taxon>Bacillota</taxon>
        <taxon>Bacilli</taxon>
        <taxon>Lactobacillales</taxon>
        <taxon>Lactobacillaceae</taxon>
        <taxon>Lacticaseibacillus</taxon>
    </lineage>
</organism>
<name>A0A829GBX2_LACPA</name>
<dbReference type="GO" id="GO:0016740">
    <property type="term" value="F:transferase activity"/>
    <property type="evidence" value="ECO:0007669"/>
    <property type="project" value="UniProtKB-KW"/>
</dbReference>
<dbReference type="AlphaFoldDB" id="A0A829GBX2"/>
<accession>A0A829GBX2</accession>
<reference evidence="1 2" key="1">
    <citation type="journal article" date="2013" name="PLoS ONE">
        <title>Lactobacillus paracasei comparative genomics: towards species pan-genome definition and exploitation of diversity.</title>
        <authorList>
            <person name="Smokvina T."/>
            <person name="Wels M."/>
            <person name="Polka J."/>
            <person name="Chervaux C."/>
            <person name="Brisse S."/>
            <person name="Boekhorst J."/>
            <person name="van Hylckama Vlieg J.E."/>
            <person name="Siezen R.J."/>
        </authorList>
    </citation>
    <scope>NUCLEOTIDE SEQUENCE [LARGE SCALE GENOMIC DNA]</scope>
    <source>
        <strain evidence="1 2">Lpp123</strain>
    </source>
</reference>
<protein>
    <submittedName>
        <fullName evidence="1">Glycosyl transferase 2 family protein</fullName>
    </submittedName>
</protein>
<sequence>GGLQLFALGIVGRYIGRIYLETKRRPIFIAREIK</sequence>
<proteinExistence type="predicted"/>
<dbReference type="Proteomes" id="UP000014316">
    <property type="component" value="Unassembled WGS sequence"/>
</dbReference>
<comment type="caution">
    <text evidence="1">The sequence shown here is derived from an EMBL/GenBank/DDBJ whole genome shotgun (WGS) entry which is preliminary data.</text>
</comment>